<evidence type="ECO:0000256" key="5">
    <source>
        <dbReference type="ARBA" id="ARBA00023237"/>
    </source>
</evidence>
<sequence length="564" mass="63904">MIMKFKLYITCMGLFFMAACAKLDLNPLSDGSSETWNSTAEEIEMSLNGLYKDVFWPQDNDDWTDDFMYRDVTTPITGATINGETDFVRTWWVNSYKVIARANTIVHSVSRAADKLSPTQINRYSGEARFVRAAQYSKLLSHYGNIIYTDSAMDIDQALQQKQVEKAIVLQKIYADFDFAAENLPPSYTANELKRATSGAALAMKARIALQMEDWATAAEAAKDCMDQDIYKLHPDFSSLFLSKTKNSVEMVFGLPRSIALNVKMGDLQNYVPRNPGGWGAKNPSWDLFCAFLCTDGLPIDESPSFDPHNPFLNRDPRCAATIVPFGTSFLGYTYQPHPDSLKVWKDADMKYVENKDNRAVAIFASYNGLIWKKGVDGDWLLNSWNAEPDKIIIRYADVLLMYAEAKMELNQIDQTVLDAVNQVRARAYGVDYTATNLYPAVTTTDQTELRRIIRTERRMEFAKEGIRYMDIIRWKLAEKVLNNINYGMLDPADLRTKVVQPGLWFFPQTPAIDEDGVADFTALADAGLIKTVAVRKFDETRQYLWPIPSTEVLTSGLDQNPNY</sequence>
<evidence type="ECO:0000256" key="3">
    <source>
        <dbReference type="ARBA" id="ARBA00022729"/>
    </source>
</evidence>
<evidence type="ECO:0000256" key="6">
    <source>
        <dbReference type="SAM" id="SignalP"/>
    </source>
</evidence>
<gene>
    <name evidence="9" type="ORF">CCY01nite_20620</name>
</gene>
<evidence type="ECO:0000256" key="2">
    <source>
        <dbReference type="ARBA" id="ARBA00006275"/>
    </source>
</evidence>
<keyword evidence="3 6" id="KW-0732">Signal</keyword>
<dbReference type="Gene3D" id="1.25.40.390">
    <property type="match status" value="1"/>
</dbReference>
<feature type="domain" description="RagB/SusD" evidence="7">
    <location>
        <begin position="267"/>
        <end position="564"/>
    </location>
</feature>
<dbReference type="Pfam" id="PF07980">
    <property type="entry name" value="SusD_RagB"/>
    <property type="match status" value="1"/>
</dbReference>
<feature type="chain" id="PRO_5021779229" evidence="6">
    <location>
        <begin position="22"/>
        <end position="564"/>
    </location>
</feature>
<keyword evidence="5" id="KW-0998">Cell outer membrane</keyword>
<dbReference type="InterPro" id="IPR011990">
    <property type="entry name" value="TPR-like_helical_dom_sf"/>
</dbReference>
<evidence type="ECO:0000259" key="8">
    <source>
        <dbReference type="Pfam" id="PF14322"/>
    </source>
</evidence>
<dbReference type="EMBL" id="BKAU01000001">
    <property type="protein sequence ID" value="GEP95802.1"/>
    <property type="molecule type" value="Genomic_DNA"/>
</dbReference>
<feature type="domain" description="SusD-like N-terminal" evidence="8">
    <location>
        <begin position="79"/>
        <end position="210"/>
    </location>
</feature>
<feature type="signal peptide" evidence="6">
    <location>
        <begin position="1"/>
        <end position="21"/>
    </location>
</feature>
<keyword evidence="4" id="KW-0472">Membrane</keyword>
<dbReference type="InterPro" id="IPR012944">
    <property type="entry name" value="SusD_RagB_dom"/>
</dbReference>
<comment type="similarity">
    <text evidence="2">Belongs to the SusD family.</text>
</comment>
<dbReference type="SUPFAM" id="SSF48452">
    <property type="entry name" value="TPR-like"/>
    <property type="match status" value="1"/>
</dbReference>
<dbReference type="Pfam" id="PF14322">
    <property type="entry name" value="SusD-like_3"/>
    <property type="match status" value="1"/>
</dbReference>
<dbReference type="PROSITE" id="PS51257">
    <property type="entry name" value="PROKAR_LIPOPROTEIN"/>
    <property type="match status" value="1"/>
</dbReference>
<accession>A0A512RJF9</accession>
<evidence type="ECO:0000256" key="4">
    <source>
        <dbReference type="ARBA" id="ARBA00023136"/>
    </source>
</evidence>
<dbReference type="AlphaFoldDB" id="A0A512RJF9"/>
<comment type="subcellular location">
    <subcellularLocation>
        <location evidence="1">Cell outer membrane</location>
    </subcellularLocation>
</comment>
<dbReference type="InterPro" id="IPR033985">
    <property type="entry name" value="SusD-like_N"/>
</dbReference>
<dbReference type="GO" id="GO:0009279">
    <property type="term" value="C:cell outer membrane"/>
    <property type="evidence" value="ECO:0007669"/>
    <property type="project" value="UniProtKB-SubCell"/>
</dbReference>
<comment type="caution">
    <text evidence="9">The sequence shown here is derived from an EMBL/GenBank/DDBJ whole genome shotgun (WGS) entry which is preliminary data.</text>
</comment>
<reference evidence="9 10" key="1">
    <citation type="submission" date="2019-07" db="EMBL/GenBank/DDBJ databases">
        <title>Whole genome shotgun sequence of Chitinophaga cymbidii NBRC 109752.</title>
        <authorList>
            <person name="Hosoyama A."/>
            <person name="Uohara A."/>
            <person name="Ohji S."/>
            <person name="Ichikawa N."/>
        </authorList>
    </citation>
    <scope>NUCLEOTIDE SEQUENCE [LARGE SCALE GENOMIC DNA]</scope>
    <source>
        <strain evidence="9 10">NBRC 109752</strain>
    </source>
</reference>
<name>A0A512RJF9_9BACT</name>
<evidence type="ECO:0000259" key="7">
    <source>
        <dbReference type="Pfam" id="PF07980"/>
    </source>
</evidence>
<proteinExistence type="inferred from homology"/>
<evidence type="ECO:0000313" key="10">
    <source>
        <dbReference type="Proteomes" id="UP000321436"/>
    </source>
</evidence>
<evidence type="ECO:0000256" key="1">
    <source>
        <dbReference type="ARBA" id="ARBA00004442"/>
    </source>
</evidence>
<evidence type="ECO:0000313" key="9">
    <source>
        <dbReference type="EMBL" id="GEP95802.1"/>
    </source>
</evidence>
<dbReference type="Proteomes" id="UP000321436">
    <property type="component" value="Unassembled WGS sequence"/>
</dbReference>
<protein>
    <submittedName>
        <fullName evidence="9">Starch-binding protein</fullName>
    </submittedName>
</protein>
<keyword evidence="10" id="KW-1185">Reference proteome</keyword>
<organism evidence="9 10">
    <name type="scientific">Chitinophaga cymbidii</name>
    <dbReference type="NCBI Taxonomy" id="1096750"/>
    <lineage>
        <taxon>Bacteria</taxon>
        <taxon>Pseudomonadati</taxon>
        <taxon>Bacteroidota</taxon>
        <taxon>Chitinophagia</taxon>
        <taxon>Chitinophagales</taxon>
        <taxon>Chitinophagaceae</taxon>
        <taxon>Chitinophaga</taxon>
    </lineage>
</organism>